<dbReference type="InterPro" id="IPR006050">
    <property type="entry name" value="DNA_photolyase_N"/>
</dbReference>
<dbReference type="Gene3D" id="3.40.50.620">
    <property type="entry name" value="HUPs"/>
    <property type="match status" value="1"/>
</dbReference>
<evidence type="ECO:0000256" key="10">
    <source>
        <dbReference type="ARBA" id="ARBA00023239"/>
    </source>
</evidence>
<evidence type="ECO:0000256" key="12">
    <source>
        <dbReference type="ARBA" id="ARBA00033999"/>
    </source>
</evidence>
<dbReference type="PANTHER" id="PTHR10211">
    <property type="entry name" value="DEOXYRIBODIPYRIMIDINE PHOTOLYASE"/>
    <property type="match status" value="1"/>
</dbReference>
<evidence type="ECO:0000256" key="11">
    <source>
        <dbReference type="ARBA" id="ARBA00031671"/>
    </source>
</evidence>
<dbReference type="GO" id="GO:0000719">
    <property type="term" value="P:photoreactive repair"/>
    <property type="evidence" value="ECO:0007669"/>
    <property type="project" value="TreeGrafter"/>
</dbReference>
<evidence type="ECO:0000256" key="8">
    <source>
        <dbReference type="ARBA" id="ARBA00023125"/>
    </source>
</evidence>
<dbReference type="EMBL" id="CAADRA010007354">
    <property type="protein sequence ID" value="VFU00595.1"/>
    <property type="molecule type" value="Genomic_DNA"/>
</dbReference>
<dbReference type="FunFam" id="1.10.579.10:FF:000002">
    <property type="entry name" value="Deoxyribodipyrimidine photolyase"/>
    <property type="match status" value="1"/>
</dbReference>
<comment type="similarity">
    <text evidence="2">Belongs to the DNA photolyase class-2 family.</text>
</comment>
<keyword evidence="5" id="KW-0285">Flavoprotein</keyword>
<evidence type="ECO:0000256" key="4">
    <source>
        <dbReference type="ARBA" id="ARBA00014046"/>
    </source>
</evidence>
<dbReference type="EMBL" id="VJMH01007328">
    <property type="protein sequence ID" value="KAF0684031.1"/>
    <property type="molecule type" value="Genomic_DNA"/>
</dbReference>
<protein>
    <recommendedName>
        <fullName evidence="4">Deoxyribodipyrimidine photo-lyase</fullName>
        <ecNumber evidence="3">4.1.99.3</ecNumber>
    </recommendedName>
    <alternativeName>
        <fullName evidence="11">DNA photolyase</fullName>
    </alternativeName>
</protein>
<evidence type="ECO:0000259" key="13">
    <source>
        <dbReference type="PROSITE" id="PS51645"/>
    </source>
</evidence>
<name>A0A485LNZ6_9STRA</name>
<evidence type="ECO:0000313" key="16">
    <source>
        <dbReference type="Proteomes" id="UP000332933"/>
    </source>
</evidence>
<evidence type="ECO:0000256" key="6">
    <source>
        <dbReference type="ARBA" id="ARBA00022763"/>
    </source>
</evidence>
<evidence type="ECO:0000256" key="7">
    <source>
        <dbReference type="ARBA" id="ARBA00022827"/>
    </source>
</evidence>
<organism evidence="15 16">
    <name type="scientific">Aphanomyces stellatus</name>
    <dbReference type="NCBI Taxonomy" id="120398"/>
    <lineage>
        <taxon>Eukaryota</taxon>
        <taxon>Sar</taxon>
        <taxon>Stramenopiles</taxon>
        <taxon>Oomycota</taxon>
        <taxon>Saprolegniomycetes</taxon>
        <taxon>Saprolegniales</taxon>
        <taxon>Verrucalvaceae</taxon>
        <taxon>Aphanomyces</taxon>
    </lineage>
</organism>
<keyword evidence="8" id="KW-0238">DNA-binding</keyword>
<dbReference type="OrthoDB" id="496749at2759"/>
<evidence type="ECO:0000256" key="3">
    <source>
        <dbReference type="ARBA" id="ARBA00013149"/>
    </source>
</evidence>
<dbReference type="Gene3D" id="1.10.579.10">
    <property type="entry name" value="DNA Cyclobutane Dipyrimidine Photolyase, subunit A, domain 3"/>
    <property type="match status" value="1"/>
</dbReference>
<dbReference type="GO" id="GO:0003904">
    <property type="term" value="F:deoxyribodipyrimidine photo-lyase activity"/>
    <property type="evidence" value="ECO:0007669"/>
    <property type="project" value="UniProtKB-EC"/>
</dbReference>
<dbReference type="PROSITE" id="PS51645">
    <property type="entry name" value="PHR_CRY_ALPHA_BETA"/>
    <property type="match status" value="1"/>
</dbReference>
<dbReference type="PANTHER" id="PTHR10211:SF0">
    <property type="entry name" value="DEOXYRIBODIPYRIMIDINE PHOTO-LYASE"/>
    <property type="match status" value="1"/>
</dbReference>
<accession>A0A485LNZ6</accession>
<evidence type="ECO:0000256" key="5">
    <source>
        <dbReference type="ARBA" id="ARBA00022630"/>
    </source>
</evidence>
<dbReference type="Pfam" id="PF00875">
    <property type="entry name" value="DNA_photolyase"/>
    <property type="match status" value="1"/>
</dbReference>
<evidence type="ECO:0000256" key="1">
    <source>
        <dbReference type="ARBA" id="ARBA00001974"/>
    </source>
</evidence>
<keyword evidence="6" id="KW-0227">DNA damage</keyword>
<sequence>MRLRTADFALPGLRKERLQWLRGTETADGAHVLYWMQSSLRTKFNYALEVAVSAAARLQQPLHILHTIDPDVPSSERHMAFVLESVRDVHAALQSTRSLRLSVAHAVSLPTALAAARDASLVVVDHPYLRAGNHLCQTFAAQATSTSVLQVEGDVVVPVEAVSDKEEHAARTIRPKITKLLDKYLVPLPPTSTEGINLLATPLEKLHEMTHIAWLDMTQSVDELLEAMPHLDRSIPRVDTYIGGEVAAQAMLTLFLDKKLPKYDTARNEPGGDGASNLSPYLRHGNLSPVDIALQTKAKAGTGAALAASKASFLEELIVRRELSVNFVWFNPRYDTFEGALPKYALQTLADHAGDTRPHAYTAEVMEAGKTKDAYWNAAQLDMIATGKMQNYMRMYWGKKIIEWSATPEDAFASAIEWNDKYNLDGCDPNSYAGVAWVFGKHDQGWKEREIFGKVRYMNADGLERKFDMGAYLALVRKRCKAVGRDTGTSLAALPSKKKPPAKRKRV</sequence>
<evidence type="ECO:0000313" key="15">
    <source>
        <dbReference type="EMBL" id="VFU00595.1"/>
    </source>
</evidence>
<dbReference type="InterPro" id="IPR032673">
    <property type="entry name" value="DNA_photolyase_2_CS"/>
</dbReference>
<reference evidence="14" key="2">
    <citation type="submission" date="2019-06" db="EMBL/GenBank/DDBJ databases">
        <title>Genomics analysis of Aphanomyces spp. identifies a new class of oomycete effector associated with host adaptation.</title>
        <authorList>
            <person name="Gaulin E."/>
        </authorList>
    </citation>
    <scope>NUCLEOTIDE SEQUENCE</scope>
    <source>
        <strain evidence="14">CBS 578.67</strain>
    </source>
</reference>
<dbReference type="Proteomes" id="UP000332933">
    <property type="component" value="Unassembled WGS sequence"/>
</dbReference>
<dbReference type="InterPro" id="IPR014729">
    <property type="entry name" value="Rossmann-like_a/b/a_fold"/>
</dbReference>
<dbReference type="PROSITE" id="PS01084">
    <property type="entry name" value="DNA_PHOTOLYASES_2_2"/>
    <property type="match status" value="1"/>
</dbReference>
<feature type="domain" description="Photolyase/cryptochrome alpha/beta" evidence="13">
    <location>
        <begin position="30"/>
        <end position="159"/>
    </location>
</feature>
<evidence type="ECO:0000256" key="9">
    <source>
        <dbReference type="ARBA" id="ARBA00023204"/>
    </source>
</evidence>
<keyword evidence="9" id="KW-0234">DNA repair</keyword>
<keyword evidence="10" id="KW-0456">Lyase</keyword>
<dbReference type="Gene3D" id="1.25.40.80">
    <property type="match status" value="1"/>
</dbReference>
<dbReference type="PROSITE" id="PS01083">
    <property type="entry name" value="DNA_PHOTOLYASES_2_1"/>
    <property type="match status" value="1"/>
</dbReference>
<comment type="catalytic activity">
    <reaction evidence="12">
        <text>cyclobutadipyrimidine (in DNA) = 2 pyrimidine residues (in DNA).</text>
        <dbReference type="EC" id="4.1.99.3"/>
    </reaction>
</comment>
<dbReference type="AlphaFoldDB" id="A0A485LNZ6"/>
<keyword evidence="16" id="KW-1185">Reference proteome</keyword>
<dbReference type="InterPro" id="IPR036134">
    <property type="entry name" value="Crypto/Photolyase_FAD-like_sf"/>
</dbReference>
<keyword evidence="7" id="KW-0274">FAD</keyword>
<evidence type="ECO:0000313" key="14">
    <source>
        <dbReference type="EMBL" id="KAF0684031.1"/>
    </source>
</evidence>
<dbReference type="SUPFAM" id="SSF52425">
    <property type="entry name" value="Cryptochrome/photolyase, N-terminal domain"/>
    <property type="match status" value="1"/>
</dbReference>
<proteinExistence type="inferred from homology"/>
<comment type="cofactor">
    <cofactor evidence="1">
        <name>FAD</name>
        <dbReference type="ChEBI" id="CHEBI:57692"/>
    </cofactor>
</comment>
<dbReference type="InterPro" id="IPR036155">
    <property type="entry name" value="Crypto/Photolyase_N_sf"/>
</dbReference>
<evidence type="ECO:0000256" key="2">
    <source>
        <dbReference type="ARBA" id="ARBA00006409"/>
    </source>
</evidence>
<dbReference type="EC" id="4.1.99.3" evidence="3"/>
<gene>
    <name evidence="15" type="primary">Aste57867_23952</name>
    <name evidence="14" type="ORF">As57867_023879</name>
    <name evidence="15" type="ORF">ASTE57867_23952</name>
</gene>
<dbReference type="InterPro" id="IPR052219">
    <property type="entry name" value="Photolyase_Class-2"/>
</dbReference>
<reference evidence="15 16" key="1">
    <citation type="submission" date="2019-03" db="EMBL/GenBank/DDBJ databases">
        <authorList>
            <person name="Gaulin E."/>
            <person name="Dumas B."/>
        </authorList>
    </citation>
    <scope>NUCLEOTIDE SEQUENCE [LARGE SCALE GENOMIC DNA]</scope>
    <source>
        <strain evidence="15">CBS 568.67</strain>
    </source>
</reference>
<dbReference type="SUPFAM" id="SSF48173">
    <property type="entry name" value="Cryptochrome/photolyase FAD-binding domain"/>
    <property type="match status" value="1"/>
</dbReference>
<dbReference type="GO" id="GO:0003677">
    <property type="term" value="F:DNA binding"/>
    <property type="evidence" value="ECO:0007669"/>
    <property type="project" value="UniProtKB-KW"/>
</dbReference>